<dbReference type="PANTHER" id="PTHR43065:SF46">
    <property type="entry name" value="C4-DICARBOXYLATE TRANSPORT SENSOR PROTEIN DCTB"/>
    <property type="match status" value="1"/>
</dbReference>
<keyword evidence="4" id="KW-0808">Transferase</keyword>
<dbReference type="Gene3D" id="3.30.450.40">
    <property type="match status" value="1"/>
</dbReference>
<protein>
    <recommendedName>
        <fullName evidence="2">histidine kinase</fullName>
        <ecNumber evidence="2">2.7.13.3</ecNumber>
    </recommendedName>
</protein>
<dbReference type="RefSeq" id="WP_104370464.1">
    <property type="nucleotide sequence ID" value="NZ_BFAV01000003.1"/>
</dbReference>
<keyword evidence="3" id="KW-0597">Phosphoprotein</keyword>
<dbReference type="Pfam" id="PF00989">
    <property type="entry name" value="PAS"/>
    <property type="match status" value="1"/>
</dbReference>
<dbReference type="CDD" id="cd00130">
    <property type="entry name" value="PAS"/>
    <property type="match status" value="1"/>
</dbReference>
<keyword evidence="9" id="KW-0175">Coiled coil</keyword>
<dbReference type="GO" id="GO:0005524">
    <property type="term" value="F:ATP binding"/>
    <property type="evidence" value="ECO:0007669"/>
    <property type="project" value="UniProtKB-KW"/>
</dbReference>
<dbReference type="OrthoDB" id="505470at2"/>
<organism evidence="13 14">
    <name type="scientific">Desulfocucumis palustris</name>
    <dbReference type="NCBI Taxonomy" id="1898651"/>
    <lineage>
        <taxon>Bacteria</taxon>
        <taxon>Bacillati</taxon>
        <taxon>Bacillota</taxon>
        <taxon>Clostridia</taxon>
        <taxon>Eubacteriales</taxon>
        <taxon>Desulfocucumaceae</taxon>
        <taxon>Desulfocucumis</taxon>
    </lineage>
</organism>
<dbReference type="PROSITE" id="PS50109">
    <property type="entry name" value="HIS_KIN"/>
    <property type="match status" value="1"/>
</dbReference>
<dbReference type="SMART" id="SM00091">
    <property type="entry name" value="PAS"/>
    <property type="match status" value="1"/>
</dbReference>
<keyword evidence="6 13" id="KW-0418">Kinase</keyword>
<dbReference type="InterPro" id="IPR003661">
    <property type="entry name" value="HisK_dim/P_dom"/>
</dbReference>
<dbReference type="PROSITE" id="PS50113">
    <property type="entry name" value="PAC"/>
    <property type="match status" value="1"/>
</dbReference>
<keyword evidence="14" id="KW-1185">Reference proteome</keyword>
<comment type="caution">
    <text evidence="13">The sequence shown here is derived from an EMBL/GenBank/DDBJ whole genome shotgun (WGS) entry which is preliminary data.</text>
</comment>
<dbReference type="SUPFAM" id="SSF55781">
    <property type="entry name" value="GAF domain-like"/>
    <property type="match status" value="1"/>
</dbReference>
<evidence type="ECO:0000259" key="12">
    <source>
        <dbReference type="PROSITE" id="PS50113"/>
    </source>
</evidence>
<name>A0A2L2X6T4_9FIRM</name>
<dbReference type="Gene3D" id="1.10.287.130">
    <property type="match status" value="1"/>
</dbReference>
<dbReference type="InterPro" id="IPR003018">
    <property type="entry name" value="GAF"/>
</dbReference>
<sequence>MNFKKLSKEKKRKHEYRKQLEHLVKEKTAELEKLNKLLQGEIVRRKQVEEELSRVLEEFRICQKELSTLLRTSRVMLENDNFEETARVIFESCRELLGAAAGYISYKNNDAETRAPYLAYGDSSCAVDSSLPAPIRGLRKIACETGGVVYCNDFPKSEWANLLPEGHIILENVLCAPLTIQGETVGLLALGNKPGGFKNGDVKMANAFSKNISMALHNSRLIESLEYSEEHFRSVARSAGDAIVTIDNMGNIVFWNRAAEIIFGFTREEALGSPLTIIIPERLRHRYPAKINSLHEIASIPAGKTIETFALNREGKEIPVEIAFSRWESRGRIYFSGIIRDITNKTKIQKEMDRLDRLNLVGQLAAGIGHEIRNPMTAVRGFLQLLTSKEDCSNYREYFDLMVAELDRANSIITEFLSMARNRQSEMELQNINNIITAMEPLIAASAMHSNKYVAIKLEEVQEIYLNDNEIRQLILNLVRNGLDAMQSDETLSIRTFIEGDKINLSVQDQGCGILPEILEKIGTPFFTTKENGTGLGLAVCYSIAARHNATIDIDTGDGGTTFFVRFSM</sequence>
<evidence type="ECO:0000256" key="2">
    <source>
        <dbReference type="ARBA" id="ARBA00012438"/>
    </source>
</evidence>
<proteinExistence type="predicted"/>
<dbReference type="InterPro" id="IPR013767">
    <property type="entry name" value="PAS_fold"/>
</dbReference>
<dbReference type="Pfam" id="PF13185">
    <property type="entry name" value="GAF_2"/>
    <property type="match status" value="1"/>
</dbReference>
<dbReference type="InterPro" id="IPR005467">
    <property type="entry name" value="His_kinase_dom"/>
</dbReference>
<dbReference type="GO" id="GO:0000155">
    <property type="term" value="F:phosphorelay sensor kinase activity"/>
    <property type="evidence" value="ECO:0007669"/>
    <property type="project" value="InterPro"/>
</dbReference>
<dbReference type="InterPro" id="IPR035965">
    <property type="entry name" value="PAS-like_dom_sf"/>
</dbReference>
<evidence type="ECO:0000256" key="8">
    <source>
        <dbReference type="ARBA" id="ARBA00023012"/>
    </source>
</evidence>
<reference evidence="14" key="1">
    <citation type="submission" date="2018-02" db="EMBL/GenBank/DDBJ databases">
        <title>Genome sequence of Desulfocucumis palustris strain NAW-5.</title>
        <authorList>
            <person name="Watanabe M."/>
            <person name="Kojima H."/>
            <person name="Fukui M."/>
        </authorList>
    </citation>
    <scope>NUCLEOTIDE SEQUENCE [LARGE SCALE GENOMIC DNA]</scope>
    <source>
        <strain evidence="14">NAW-5</strain>
    </source>
</reference>
<evidence type="ECO:0000256" key="3">
    <source>
        <dbReference type="ARBA" id="ARBA00022553"/>
    </source>
</evidence>
<dbReference type="InterPro" id="IPR036097">
    <property type="entry name" value="HisK_dim/P_sf"/>
</dbReference>
<dbReference type="GO" id="GO:0006355">
    <property type="term" value="P:regulation of DNA-templated transcription"/>
    <property type="evidence" value="ECO:0007669"/>
    <property type="project" value="InterPro"/>
</dbReference>
<evidence type="ECO:0000256" key="9">
    <source>
        <dbReference type="SAM" id="Coils"/>
    </source>
</evidence>
<dbReference type="InterPro" id="IPR029016">
    <property type="entry name" value="GAF-like_dom_sf"/>
</dbReference>
<dbReference type="PROSITE" id="PS50112">
    <property type="entry name" value="PAS"/>
    <property type="match status" value="1"/>
</dbReference>
<keyword evidence="8" id="KW-0902">Two-component regulatory system</keyword>
<feature type="domain" description="Histidine kinase" evidence="10">
    <location>
        <begin position="367"/>
        <end position="569"/>
    </location>
</feature>
<evidence type="ECO:0000259" key="10">
    <source>
        <dbReference type="PROSITE" id="PS50109"/>
    </source>
</evidence>
<dbReference type="PRINTS" id="PR00344">
    <property type="entry name" value="BCTRLSENSOR"/>
</dbReference>
<dbReference type="SUPFAM" id="SSF47384">
    <property type="entry name" value="Homodimeric domain of signal transducing histidine kinase"/>
    <property type="match status" value="1"/>
</dbReference>
<dbReference type="InterPro" id="IPR036890">
    <property type="entry name" value="HATPase_C_sf"/>
</dbReference>
<evidence type="ECO:0000256" key="7">
    <source>
        <dbReference type="ARBA" id="ARBA00022840"/>
    </source>
</evidence>
<feature type="domain" description="PAC" evidence="12">
    <location>
        <begin position="304"/>
        <end position="354"/>
    </location>
</feature>
<dbReference type="SUPFAM" id="SSF55874">
    <property type="entry name" value="ATPase domain of HSP90 chaperone/DNA topoisomerase II/histidine kinase"/>
    <property type="match status" value="1"/>
</dbReference>
<evidence type="ECO:0000259" key="11">
    <source>
        <dbReference type="PROSITE" id="PS50112"/>
    </source>
</evidence>
<evidence type="ECO:0000256" key="1">
    <source>
        <dbReference type="ARBA" id="ARBA00000085"/>
    </source>
</evidence>
<dbReference type="InterPro" id="IPR000014">
    <property type="entry name" value="PAS"/>
</dbReference>
<keyword evidence="7" id="KW-0067">ATP-binding</keyword>
<dbReference type="SMART" id="SM00387">
    <property type="entry name" value="HATPase_c"/>
    <property type="match status" value="1"/>
</dbReference>
<dbReference type="Pfam" id="PF02518">
    <property type="entry name" value="HATPase_c"/>
    <property type="match status" value="1"/>
</dbReference>
<evidence type="ECO:0000313" key="14">
    <source>
        <dbReference type="Proteomes" id="UP000239549"/>
    </source>
</evidence>
<evidence type="ECO:0000313" key="13">
    <source>
        <dbReference type="EMBL" id="GBF31849.1"/>
    </source>
</evidence>
<dbReference type="Pfam" id="PF00512">
    <property type="entry name" value="HisKA"/>
    <property type="match status" value="1"/>
</dbReference>
<evidence type="ECO:0000256" key="6">
    <source>
        <dbReference type="ARBA" id="ARBA00022777"/>
    </source>
</evidence>
<dbReference type="SMART" id="SM00388">
    <property type="entry name" value="HisKA"/>
    <property type="match status" value="1"/>
</dbReference>
<dbReference type="Proteomes" id="UP000239549">
    <property type="component" value="Unassembled WGS sequence"/>
</dbReference>
<gene>
    <name evidence="13" type="ORF">DCCM_0033</name>
</gene>
<dbReference type="InterPro" id="IPR004358">
    <property type="entry name" value="Sig_transdc_His_kin-like_C"/>
</dbReference>
<dbReference type="InterPro" id="IPR000700">
    <property type="entry name" value="PAS-assoc_C"/>
</dbReference>
<dbReference type="Gene3D" id="3.30.450.20">
    <property type="entry name" value="PAS domain"/>
    <property type="match status" value="1"/>
</dbReference>
<dbReference type="InterPro" id="IPR003594">
    <property type="entry name" value="HATPase_dom"/>
</dbReference>
<dbReference type="SMART" id="SM00065">
    <property type="entry name" value="GAF"/>
    <property type="match status" value="1"/>
</dbReference>
<feature type="domain" description="PAS" evidence="11">
    <location>
        <begin position="228"/>
        <end position="281"/>
    </location>
</feature>
<dbReference type="Gene3D" id="3.30.565.10">
    <property type="entry name" value="Histidine kinase-like ATPase, C-terminal domain"/>
    <property type="match status" value="1"/>
</dbReference>
<evidence type="ECO:0000256" key="4">
    <source>
        <dbReference type="ARBA" id="ARBA00022679"/>
    </source>
</evidence>
<dbReference type="PANTHER" id="PTHR43065">
    <property type="entry name" value="SENSOR HISTIDINE KINASE"/>
    <property type="match status" value="1"/>
</dbReference>
<dbReference type="AlphaFoldDB" id="A0A2L2X6T4"/>
<evidence type="ECO:0000256" key="5">
    <source>
        <dbReference type="ARBA" id="ARBA00022741"/>
    </source>
</evidence>
<dbReference type="NCBIfam" id="TIGR00229">
    <property type="entry name" value="sensory_box"/>
    <property type="match status" value="1"/>
</dbReference>
<feature type="coiled-coil region" evidence="9">
    <location>
        <begin position="6"/>
        <end position="65"/>
    </location>
</feature>
<comment type="catalytic activity">
    <reaction evidence="1">
        <text>ATP + protein L-histidine = ADP + protein N-phospho-L-histidine.</text>
        <dbReference type="EC" id="2.7.13.3"/>
    </reaction>
</comment>
<keyword evidence="5" id="KW-0547">Nucleotide-binding</keyword>
<accession>A0A2L2X6T4</accession>
<dbReference type="CDD" id="cd00082">
    <property type="entry name" value="HisKA"/>
    <property type="match status" value="1"/>
</dbReference>
<dbReference type="SUPFAM" id="SSF55785">
    <property type="entry name" value="PYP-like sensor domain (PAS domain)"/>
    <property type="match status" value="1"/>
</dbReference>
<dbReference type="EMBL" id="BFAV01000003">
    <property type="protein sequence ID" value="GBF31849.1"/>
    <property type="molecule type" value="Genomic_DNA"/>
</dbReference>
<dbReference type="EC" id="2.7.13.3" evidence="2"/>